<evidence type="ECO:0000313" key="3">
    <source>
        <dbReference type="EMBL" id="KAF2732464.1"/>
    </source>
</evidence>
<dbReference type="Pfam" id="PF06985">
    <property type="entry name" value="HET"/>
    <property type="match status" value="1"/>
</dbReference>
<dbReference type="PANTHER" id="PTHR10622:SF13">
    <property type="entry name" value="NACHT DOMAIN-CONTAINING PROTEIN"/>
    <property type="match status" value="1"/>
</dbReference>
<dbReference type="Gene3D" id="3.40.50.300">
    <property type="entry name" value="P-loop containing nucleotide triphosphate hydrolases"/>
    <property type="match status" value="1"/>
</dbReference>
<dbReference type="InterPro" id="IPR002182">
    <property type="entry name" value="NB-ARC"/>
</dbReference>
<protein>
    <submittedName>
        <fullName evidence="3">Kinesin light chain 1</fullName>
    </submittedName>
</protein>
<dbReference type="Gene3D" id="1.25.40.10">
    <property type="entry name" value="Tetratricopeptide repeat domain"/>
    <property type="match status" value="1"/>
</dbReference>
<dbReference type="OrthoDB" id="674604at2759"/>
<organism evidence="3 4">
    <name type="scientific">Polyplosphaeria fusca</name>
    <dbReference type="NCBI Taxonomy" id="682080"/>
    <lineage>
        <taxon>Eukaryota</taxon>
        <taxon>Fungi</taxon>
        <taxon>Dikarya</taxon>
        <taxon>Ascomycota</taxon>
        <taxon>Pezizomycotina</taxon>
        <taxon>Dothideomycetes</taxon>
        <taxon>Pleosporomycetidae</taxon>
        <taxon>Pleosporales</taxon>
        <taxon>Tetraplosphaeriaceae</taxon>
        <taxon>Polyplosphaeria</taxon>
    </lineage>
</organism>
<dbReference type="Proteomes" id="UP000799444">
    <property type="component" value="Unassembled WGS sequence"/>
</dbReference>
<dbReference type="Pfam" id="PF13374">
    <property type="entry name" value="TPR_10"/>
    <property type="match status" value="2"/>
</dbReference>
<evidence type="ECO:0000259" key="1">
    <source>
        <dbReference type="Pfam" id="PF00931"/>
    </source>
</evidence>
<dbReference type="InterPro" id="IPR027417">
    <property type="entry name" value="P-loop_NTPase"/>
</dbReference>
<comment type="caution">
    <text evidence="3">The sequence shown here is derived from an EMBL/GenBank/DDBJ whole genome shotgun (WGS) entry which is preliminary data.</text>
</comment>
<feature type="domain" description="Heterokaryon incompatibility" evidence="2">
    <location>
        <begin position="25"/>
        <end position="146"/>
    </location>
</feature>
<evidence type="ECO:0000313" key="4">
    <source>
        <dbReference type="Proteomes" id="UP000799444"/>
    </source>
</evidence>
<dbReference type="InterPro" id="IPR010730">
    <property type="entry name" value="HET"/>
</dbReference>
<dbReference type="PANTHER" id="PTHR10622">
    <property type="entry name" value="HET DOMAIN-CONTAINING PROTEIN"/>
    <property type="match status" value="1"/>
</dbReference>
<dbReference type="EMBL" id="ML996176">
    <property type="protein sequence ID" value="KAF2732464.1"/>
    <property type="molecule type" value="Genomic_DNA"/>
</dbReference>
<dbReference type="SUPFAM" id="SSF52540">
    <property type="entry name" value="P-loop containing nucleoside triphosphate hydrolases"/>
    <property type="match status" value="1"/>
</dbReference>
<proteinExistence type="predicted"/>
<sequence>MRLLVLNGTGEISLTEEWLREIPRYAILSHTWRAASEEVNFKDMTDGSGIKKPSYDKIRFCGERAKRDGLRYFWVDTCCIDKSNSTELSEAINSMFRWYQNAAKCYVYLADVSKPALNASDRSSQMSWKTDFEKSRWFTRGWTLQELIAPASVEFFSKEGVLLGNKQSLGRWTSDITGIPVQALHGRHLATFSIAERLSWQEYRDTTREEDKAYSLLGICDVHIPLIYGEGRSHAFKRLREEIEKELKGANRDDFSVAFSLSDVSDIEHFVAREEELEEMRKALSSDGSRQTVVLHGLGGIGKTQLTVAYAKRHRNSYSAIFWLNVNDEDLVKQSFAKMARQILREHPTAARVSSVDLSKGLDDVVDAVKSWLSLPNNTRWLAIYDNYDNPKLPGRNTDSTAVDIRMFLPESYQGSVIVTTRSSQVKIGHRIKVGKLEGLQNGLRILSHASSRELANDPDAVKLAKELDGLPLALATAGAYLHQVTMSLSEYLRLYKESWLRLQTTSPDLSSYEDRTLYSTWQISYDRVEQQNRLSAMLLRLWAYFDNYDLWFELLQHSDVEDPEWVQELTKDELTFHAAVRVLADHGLIEADQPWQAQVESRGYSMHSCVHAWSIHVLNQEWDQGLARMCVKFVGSHVPGQENGKWWLTQRRLLHHALRCSYMVLHNDSKENGMEWVWHQLGVLYANQGKLLVEAEKMYQRALQGYEKALGSDIVTSYLPALNAAYNLGLLYTGQGNTNEARRMYTRALSGYQIVFGPDHDDCKDVEEKLGALQDSHSAISSDRSSSAALVVSPVTPSTNTSALRISRRRRVLYKLGWK</sequence>
<keyword evidence="4" id="KW-1185">Reference proteome</keyword>
<gene>
    <name evidence="3" type="ORF">EJ04DRAFT_608119</name>
</gene>
<reference evidence="3" key="1">
    <citation type="journal article" date="2020" name="Stud. Mycol.">
        <title>101 Dothideomycetes genomes: a test case for predicting lifestyles and emergence of pathogens.</title>
        <authorList>
            <person name="Haridas S."/>
            <person name="Albert R."/>
            <person name="Binder M."/>
            <person name="Bloem J."/>
            <person name="Labutti K."/>
            <person name="Salamov A."/>
            <person name="Andreopoulos B."/>
            <person name="Baker S."/>
            <person name="Barry K."/>
            <person name="Bills G."/>
            <person name="Bluhm B."/>
            <person name="Cannon C."/>
            <person name="Castanera R."/>
            <person name="Culley D."/>
            <person name="Daum C."/>
            <person name="Ezra D."/>
            <person name="Gonzalez J."/>
            <person name="Henrissat B."/>
            <person name="Kuo A."/>
            <person name="Liang C."/>
            <person name="Lipzen A."/>
            <person name="Lutzoni F."/>
            <person name="Magnuson J."/>
            <person name="Mondo S."/>
            <person name="Nolan M."/>
            <person name="Ohm R."/>
            <person name="Pangilinan J."/>
            <person name="Park H.-J."/>
            <person name="Ramirez L."/>
            <person name="Alfaro M."/>
            <person name="Sun H."/>
            <person name="Tritt A."/>
            <person name="Yoshinaga Y."/>
            <person name="Zwiers L.-H."/>
            <person name="Turgeon B."/>
            <person name="Goodwin S."/>
            <person name="Spatafora J."/>
            <person name="Crous P."/>
            <person name="Grigoriev I."/>
        </authorList>
    </citation>
    <scope>NUCLEOTIDE SEQUENCE</scope>
    <source>
        <strain evidence="3">CBS 125425</strain>
    </source>
</reference>
<name>A0A9P4UZI0_9PLEO</name>
<dbReference type="GO" id="GO:0043531">
    <property type="term" value="F:ADP binding"/>
    <property type="evidence" value="ECO:0007669"/>
    <property type="project" value="InterPro"/>
</dbReference>
<evidence type="ECO:0000259" key="2">
    <source>
        <dbReference type="Pfam" id="PF06985"/>
    </source>
</evidence>
<feature type="domain" description="NB-ARC" evidence="1">
    <location>
        <begin position="274"/>
        <end position="426"/>
    </location>
</feature>
<dbReference type="InterPro" id="IPR011990">
    <property type="entry name" value="TPR-like_helical_dom_sf"/>
</dbReference>
<dbReference type="AlphaFoldDB" id="A0A9P4UZI0"/>
<dbReference type="SUPFAM" id="SSF48452">
    <property type="entry name" value="TPR-like"/>
    <property type="match status" value="1"/>
</dbReference>
<accession>A0A9P4UZI0</accession>
<dbReference type="PRINTS" id="PR00364">
    <property type="entry name" value="DISEASERSIST"/>
</dbReference>
<dbReference type="Pfam" id="PF00931">
    <property type="entry name" value="NB-ARC"/>
    <property type="match status" value="1"/>
</dbReference>